<protein>
    <submittedName>
        <fullName evidence="1">Uncharacterized protein</fullName>
    </submittedName>
</protein>
<dbReference type="EMBL" id="KL363346">
    <property type="protein sequence ID" value="KFD46944.1"/>
    <property type="molecule type" value="Genomic_DNA"/>
</dbReference>
<gene>
    <name evidence="1" type="ORF">M513_12190</name>
</gene>
<keyword evidence="2" id="KW-1185">Reference proteome</keyword>
<evidence type="ECO:0000313" key="1">
    <source>
        <dbReference type="EMBL" id="KFD46944.1"/>
    </source>
</evidence>
<organism evidence="1 2">
    <name type="scientific">Trichuris suis</name>
    <name type="common">pig whipworm</name>
    <dbReference type="NCBI Taxonomy" id="68888"/>
    <lineage>
        <taxon>Eukaryota</taxon>
        <taxon>Metazoa</taxon>
        <taxon>Ecdysozoa</taxon>
        <taxon>Nematoda</taxon>
        <taxon>Enoplea</taxon>
        <taxon>Dorylaimia</taxon>
        <taxon>Trichinellida</taxon>
        <taxon>Trichuridae</taxon>
        <taxon>Trichuris</taxon>
    </lineage>
</organism>
<accession>A0A085LPP8</accession>
<proteinExistence type="predicted"/>
<dbReference type="Proteomes" id="UP000030764">
    <property type="component" value="Unassembled WGS sequence"/>
</dbReference>
<name>A0A085LPP8_9BILA</name>
<reference evidence="1 2" key="1">
    <citation type="journal article" date="2014" name="Nat. Genet.">
        <title>Genome and transcriptome of the porcine whipworm Trichuris suis.</title>
        <authorList>
            <person name="Jex A.R."/>
            <person name="Nejsum P."/>
            <person name="Schwarz E.M."/>
            <person name="Hu L."/>
            <person name="Young N.D."/>
            <person name="Hall R.S."/>
            <person name="Korhonen P.K."/>
            <person name="Liao S."/>
            <person name="Thamsborg S."/>
            <person name="Xia J."/>
            <person name="Xu P."/>
            <person name="Wang S."/>
            <person name="Scheerlinck J.P."/>
            <person name="Hofmann A."/>
            <person name="Sternberg P.W."/>
            <person name="Wang J."/>
            <person name="Gasser R.B."/>
        </authorList>
    </citation>
    <scope>NUCLEOTIDE SEQUENCE [LARGE SCALE GENOMIC DNA]</scope>
    <source>
        <strain evidence="1">DCEP-RM93M</strain>
    </source>
</reference>
<sequence>MEEEIPGMRVSYNASWYDMSPFVNSRAQTLPRVGFTSDQASCYQGGSDKFARADQCTPTRSERLGEGGKVKPSLGRAINAAITCRAC</sequence>
<evidence type="ECO:0000313" key="2">
    <source>
        <dbReference type="Proteomes" id="UP000030764"/>
    </source>
</evidence>
<dbReference type="AlphaFoldDB" id="A0A085LPP8"/>